<evidence type="ECO:0000313" key="1">
    <source>
        <dbReference type="EMBL" id="GJS68894.1"/>
    </source>
</evidence>
<dbReference type="EMBL" id="BQNB010019299">
    <property type="protein sequence ID" value="GJT83857.1"/>
    <property type="molecule type" value="Genomic_DNA"/>
</dbReference>
<gene>
    <name evidence="1" type="ORF">Tco_0683459</name>
    <name evidence="2" type="ORF">Tco_1058199</name>
</gene>
<keyword evidence="3" id="KW-1185">Reference proteome</keyword>
<evidence type="ECO:0000313" key="2">
    <source>
        <dbReference type="EMBL" id="GJT83857.1"/>
    </source>
</evidence>
<reference evidence="2" key="2">
    <citation type="submission" date="2022-01" db="EMBL/GenBank/DDBJ databases">
        <authorList>
            <person name="Yamashiro T."/>
            <person name="Shiraishi A."/>
            <person name="Satake H."/>
            <person name="Nakayama K."/>
        </authorList>
    </citation>
    <scope>NUCLEOTIDE SEQUENCE</scope>
</reference>
<proteinExistence type="predicted"/>
<dbReference type="Proteomes" id="UP001151760">
    <property type="component" value="Unassembled WGS sequence"/>
</dbReference>
<dbReference type="EMBL" id="BQNB010009823">
    <property type="protein sequence ID" value="GJS68894.1"/>
    <property type="molecule type" value="Genomic_DNA"/>
</dbReference>
<sequence length="86" mass="9604">MRECGLSHAPRVILFGAIPAIIPDIPEIPIVPPDPIVKNRTVGTVSVISPVTVLDLVDYTSFSESDHRRILNLPYQLPWVSPFLFR</sequence>
<evidence type="ECO:0000313" key="3">
    <source>
        <dbReference type="Proteomes" id="UP001151760"/>
    </source>
</evidence>
<organism evidence="2 3">
    <name type="scientific">Tanacetum coccineum</name>
    <dbReference type="NCBI Taxonomy" id="301880"/>
    <lineage>
        <taxon>Eukaryota</taxon>
        <taxon>Viridiplantae</taxon>
        <taxon>Streptophyta</taxon>
        <taxon>Embryophyta</taxon>
        <taxon>Tracheophyta</taxon>
        <taxon>Spermatophyta</taxon>
        <taxon>Magnoliopsida</taxon>
        <taxon>eudicotyledons</taxon>
        <taxon>Gunneridae</taxon>
        <taxon>Pentapetalae</taxon>
        <taxon>asterids</taxon>
        <taxon>campanulids</taxon>
        <taxon>Asterales</taxon>
        <taxon>Asteraceae</taxon>
        <taxon>Asteroideae</taxon>
        <taxon>Anthemideae</taxon>
        <taxon>Anthemidinae</taxon>
        <taxon>Tanacetum</taxon>
    </lineage>
</organism>
<comment type="caution">
    <text evidence="2">The sequence shown here is derived from an EMBL/GenBank/DDBJ whole genome shotgun (WGS) entry which is preliminary data.</text>
</comment>
<accession>A0ABQ5H9E7</accession>
<name>A0ABQ5H9E7_9ASTR</name>
<protein>
    <submittedName>
        <fullName evidence="2">Uncharacterized protein</fullName>
    </submittedName>
</protein>
<reference evidence="2" key="1">
    <citation type="journal article" date="2022" name="Int. J. Mol. Sci.">
        <title>Draft Genome of Tanacetum Coccineum: Genomic Comparison of Closely Related Tanacetum-Family Plants.</title>
        <authorList>
            <person name="Yamashiro T."/>
            <person name="Shiraishi A."/>
            <person name="Nakayama K."/>
            <person name="Satake H."/>
        </authorList>
    </citation>
    <scope>NUCLEOTIDE SEQUENCE</scope>
</reference>